<comment type="caution">
    <text evidence="1">The sequence shown here is derived from an EMBL/GenBank/DDBJ whole genome shotgun (WGS) entry which is preliminary data.</text>
</comment>
<reference evidence="1 2" key="1">
    <citation type="submission" date="2017-11" db="EMBL/GenBank/DDBJ databases">
        <title>De novo assembly and phasing of dikaryotic genomes from two isolates of Puccinia coronata f. sp. avenae, the causal agent of oat crown rust.</title>
        <authorList>
            <person name="Miller M.E."/>
            <person name="Zhang Y."/>
            <person name="Omidvar V."/>
            <person name="Sperschneider J."/>
            <person name="Schwessinger B."/>
            <person name="Raley C."/>
            <person name="Palmer J.M."/>
            <person name="Garnica D."/>
            <person name="Upadhyaya N."/>
            <person name="Rathjen J."/>
            <person name="Taylor J.M."/>
            <person name="Park R.F."/>
            <person name="Dodds P.N."/>
            <person name="Hirsch C.D."/>
            <person name="Kianian S.F."/>
            <person name="Figueroa M."/>
        </authorList>
    </citation>
    <scope>NUCLEOTIDE SEQUENCE [LARGE SCALE GENOMIC DNA]</scope>
    <source>
        <strain evidence="1">12SD80</strain>
    </source>
</reference>
<evidence type="ECO:0000313" key="1">
    <source>
        <dbReference type="EMBL" id="PLW12418.1"/>
    </source>
</evidence>
<proteinExistence type="predicted"/>
<sequence length="160" mass="17714">MTLMELQRPINSPVLNLWDVRITHGTLVRQTVDQPAIQRWRSSAYRDPTAAHPLVDHRSPDGGPARWSGQPLENCQTIVATGPTVEPSWFQQCYDPIVKPPYDGGWRVWNYGQQWTNTPRSREVARWCTPPGQTAVRPTSSGSVGLTSGIGLVTADGLAL</sequence>
<gene>
    <name evidence="1" type="ORF">PCASD_21420</name>
</gene>
<dbReference type="AlphaFoldDB" id="A0A2N5SGM3"/>
<organism evidence="1 2">
    <name type="scientific">Puccinia coronata f. sp. avenae</name>
    <dbReference type="NCBI Taxonomy" id="200324"/>
    <lineage>
        <taxon>Eukaryota</taxon>
        <taxon>Fungi</taxon>
        <taxon>Dikarya</taxon>
        <taxon>Basidiomycota</taxon>
        <taxon>Pucciniomycotina</taxon>
        <taxon>Pucciniomycetes</taxon>
        <taxon>Pucciniales</taxon>
        <taxon>Pucciniaceae</taxon>
        <taxon>Puccinia</taxon>
    </lineage>
</organism>
<accession>A0A2N5SGM3</accession>
<evidence type="ECO:0000313" key="2">
    <source>
        <dbReference type="Proteomes" id="UP000235392"/>
    </source>
</evidence>
<dbReference type="Proteomes" id="UP000235392">
    <property type="component" value="Unassembled WGS sequence"/>
</dbReference>
<protein>
    <submittedName>
        <fullName evidence="1">Uncharacterized protein</fullName>
    </submittedName>
</protein>
<name>A0A2N5SGM3_9BASI</name>
<dbReference type="EMBL" id="PGCI01000886">
    <property type="protein sequence ID" value="PLW12418.1"/>
    <property type="molecule type" value="Genomic_DNA"/>
</dbReference>